<evidence type="ECO:0000256" key="1">
    <source>
        <dbReference type="SAM" id="MobiDB-lite"/>
    </source>
</evidence>
<dbReference type="Proteomes" id="UP000248544">
    <property type="component" value="Unassembled WGS sequence"/>
</dbReference>
<dbReference type="AlphaFoldDB" id="A0A2W2HX00"/>
<evidence type="ECO:0000313" key="2">
    <source>
        <dbReference type="EMBL" id="PZG54318.1"/>
    </source>
</evidence>
<evidence type="ECO:0000313" key="3">
    <source>
        <dbReference type="Proteomes" id="UP000248544"/>
    </source>
</evidence>
<proteinExistence type="predicted"/>
<organism evidence="2 3">
    <name type="scientific">Spongiactinospora gelatinilytica</name>
    <dbReference type="NCBI Taxonomy" id="2666298"/>
    <lineage>
        <taxon>Bacteria</taxon>
        <taxon>Bacillati</taxon>
        <taxon>Actinomycetota</taxon>
        <taxon>Actinomycetes</taxon>
        <taxon>Streptosporangiales</taxon>
        <taxon>Streptosporangiaceae</taxon>
        <taxon>Spongiactinospora</taxon>
    </lineage>
</organism>
<sequence>MRIRWRLSVADVTIAAMSITGSLAEGSFAAKAGMWARRGAETPSEGSARSLLGDGESAAVDE</sequence>
<gene>
    <name evidence="2" type="ORF">C1I98_04350</name>
</gene>
<keyword evidence="3" id="KW-1185">Reference proteome</keyword>
<name>A0A2W2HX00_9ACTN</name>
<reference evidence="2 3" key="1">
    <citation type="submission" date="2018-01" db="EMBL/GenBank/DDBJ databases">
        <title>Draft genome sequence of Sphaerisporangium sp. 7K107.</title>
        <authorList>
            <person name="Sahin N."/>
            <person name="Saygin H."/>
            <person name="Ay H."/>
        </authorList>
    </citation>
    <scope>NUCLEOTIDE SEQUENCE [LARGE SCALE GENOMIC DNA]</scope>
    <source>
        <strain evidence="2 3">7K107</strain>
    </source>
</reference>
<accession>A0A2W2HX00</accession>
<feature type="region of interest" description="Disordered" evidence="1">
    <location>
        <begin position="39"/>
        <end position="62"/>
    </location>
</feature>
<protein>
    <submittedName>
        <fullName evidence="2">Uncharacterized protein</fullName>
    </submittedName>
</protein>
<dbReference type="EMBL" id="POUA01000019">
    <property type="protein sequence ID" value="PZG54318.1"/>
    <property type="molecule type" value="Genomic_DNA"/>
</dbReference>
<comment type="caution">
    <text evidence="2">The sequence shown here is derived from an EMBL/GenBank/DDBJ whole genome shotgun (WGS) entry which is preliminary data.</text>
</comment>